<evidence type="ECO:0000313" key="1">
    <source>
        <dbReference type="EMBL" id="CAK5278997.1"/>
    </source>
</evidence>
<evidence type="ECO:0008006" key="3">
    <source>
        <dbReference type="Google" id="ProtNLM"/>
    </source>
</evidence>
<organism evidence="1 2">
    <name type="scientific">Mycena citricolor</name>
    <dbReference type="NCBI Taxonomy" id="2018698"/>
    <lineage>
        <taxon>Eukaryota</taxon>
        <taxon>Fungi</taxon>
        <taxon>Dikarya</taxon>
        <taxon>Basidiomycota</taxon>
        <taxon>Agaricomycotina</taxon>
        <taxon>Agaricomycetes</taxon>
        <taxon>Agaricomycetidae</taxon>
        <taxon>Agaricales</taxon>
        <taxon>Marasmiineae</taxon>
        <taxon>Mycenaceae</taxon>
        <taxon>Mycena</taxon>
    </lineage>
</organism>
<sequence length="513" mass="57868">MTRLTAHFPNELWIAIFSHVDRLSLRAPHLASRLFHDLVHPLLFHTVDFHPFRASTKGTTMVYNAFAGQHEVVNNVRRFEAMCADPGVAPHVRRCAFSSFHRSTVDPAPVHRAFFTAFMQLVRIRHLELFHVRIDAHALRALGAFELLGSVRVTGCELRLSDGEAEGLAGSVRVESMACAIGGTPEYVRGAGGHRWVQVLDRTILEALVIPFFDPTVFFEQCVSDPVAWLMPRLHTLRVSLRLDWGLLHAFAAFIPHLRTLELHEWPAAPPEPGSELVLLRGIDSYEGPHCCLPHFPATASPTRLCIVASDSDAVLRSLQETSAQLVGTRTLLLSAHIMQPDVLQQCLVFFPSLLELHLKVHDISWLAMIHPIVNVHTCETFLTELAHPQSEFCRHRSLEKFCFVWNTVGRYALTSDRDGDDSDADDEGEDDVLFHPIRLDMARASRVAFADRLPRLRALWIRNPVSDYLWTTDCVGDRYRDAALQVNETAKPLTSSWMQDSGHPYAERFLLA</sequence>
<gene>
    <name evidence="1" type="ORF">MYCIT1_LOCUS28761</name>
</gene>
<dbReference type="Proteomes" id="UP001295794">
    <property type="component" value="Unassembled WGS sequence"/>
</dbReference>
<evidence type="ECO:0000313" key="2">
    <source>
        <dbReference type="Proteomes" id="UP001295794"/>
    </source>
</evidence>
<proteinExistence type="predicted"/>
<dbReference type="EMBL" id="CAVNYO010000434">
    <property type="protein sequence ID" value="CAK5278997.1"/>
    <property type="molecule type" value="Genomic_DNA"/>
</dbReference>
<dbReference type="AlphaFoldDB" id="A0AAD2K4U2"/>
<keyword evidence="2" id="KW-1185">Reference proteome</keyword>
<name>A0AAD2K4U2_9AGAR</name>
<reference evidence="1" key="1">
    <citation type="submission" date="2023-11" db="EMBL/GenBank/DDBJ databases">
        <authorList>
            <person name="De Vega J J."/>
            <person name="De Vega J J."/>
        </authorList>
    </citation>
    <scope>NUCLEOTIDE SEQUENCE</scope>
</reference>
<accession>A0AAD2K4U2</accession>
<comment type="caution">
    <text evidence="1">The sequence shown here is derived from an EMBL/GenBank/DDBJ whole genome shotgun (WGS) entry which is preliminary data.</text>
</comment>
<protein>
    <recommendedName>
        <fullName evidence="3">F-box domain-containing protein</fullName>
    </recommendedName>
</protein>